<dbReference type="PANTHER" id="PTHR46390">
    <property type="entry name" value="MANNOSE-1-PHOSPHATE GUANYLYLTRANSFERASE"/>
    <property type="match status" value="1"/>
</dbReference>
<dbReference type="GO" id="GO:0016853">
    <property type="term" value="F:isomerase activity"/>
    <property type="evidence" value="ECO:0007669"/>
    <property type="project" value="UniProtKB-KW"/>
</dbReference>
<gene>
    <name evidence="5" type="ORF">IFJ75_18715</name>
</gene>
<dbReference type="InterPro" id="IPR029044">
    <property type="entry name" value="Nucleotide-diphossugar_trans"/>
</dbReference>
<dbReference type="Proteomes" id="UP000663918">
    <property type="component" value="Chromosome"/>
</dbReference>
<dbReference type="InterPro" id="IPR008928">
    <property type="entry name" value="6-hairpin_glycosidase_sf"/>
</dbReference>
<reference evidence="5" key="1">
    <citation type="submission" date="2020-09" db="EMBL/GenBank/DDBJ databases">
        <title>Brevundimonas sp. LVF2 isolated from a puddle in Goettingen, Germany.</title>
        <authorList>
            <person name="Friedrich I."/>
            <person name="Klassen A."/>
            <person name="Hannes N."/>
            <person name="Schneider D."/>
            <person name="Hertel R."/>
            <person name="Daniel R."/>
        </authorList>
    </citation>
    <scope>NUCLEOTIDE SEQUENCE</scope>
    <source>
        <strain evidence="5">LVF2</strain>
    </source>
</reference>
<dbReference type="SUPFAM" id="SSF159283">
    <property type="entry name" value="Guanosine diphospho-D-mannose pyrophosphorylase/mannose-6-phosphate isomerase linker domain"/>
    <property type="match status" value="1"/>
</dbReference>
<dbReference type="InterPro" id="IPR049577">
    <property type="entry name" value="GMPP_N"/>
</dbReference>
<dbReference type="EMBL" id="CP062222">
    <property type="protein sequence ID" value="QTC91200.1"/>
    <property type="molecule type" value="Genomic_DNA"/>
</dbReference>
<dbReference type="InterPro" id="IPR012341">
    <property type="entry name" value="6hp_glycosidase-like_sf"/>
</dbReference>
<feature type="domain" description="MannoseP isomerase/GMP-like beta-helix" evidence="4">
    <location>
        <begin position="284"/>
        <end position="336"/>
    </location>
</feature>
<dbReference type="Gene3D" id="1.50.10.10">
    <property type="match status" value="1"/>
</dbReference>
<protein>
    <submittedName>
        <fullName evidence="5">AGE family epimerase/isomerase</fullName>
    </submittedName>
</protein>
<feature type="domain" description="Nucleotidyl transferase" evidence="3">
    <location>
        <begin position="5"/>
        <end position="274"/>
    </location>
</feature>
<dbReference type="Pfam" id="PF22640">
    <property type="entry name" value="ManC_GMP_beta-helix"/>
    <property type="match status" value="1"/>
</dbReference>
<dbReference type="InterPro" id="IPR051161">
    <property type="entry name" value="Mannose-6P_isomerase_type2"/>
</dbReference>
<accession>A0A975C3I1</accession>
<dbReference type="SUPFAM" id="SSF53448">
    <property type="entry name" value="Nucleotide-diphospho-sugar transferases"/>
    <property type="match status" value="1"/>
</dbReference>
<dbReference type="RefSeq" id="WP_207870284.1">
    <property type="nucleotide sequence ID" value="NZ_CP062222.1"/>
</dbReference>
<dbReference type="AlphaFoldDB" id="A0A975C3I1"/>
<dbReference type="GO" id="GO:0004475">
    <property type="term" value="F:mannose-1-phosphate guanylyltransferase (GTP) activity"/>
    <property type="evidence" value="ECO:0007669"/>
    <property type="project" value="InterPro"/>
</dbReference>
<dbReference type="Pfam" id="PF07221">
    <property type="entry name" value="GlcNAc_2-epim"/>
    <property type="match status" value="1"/>
</dbReference>
<dbReference type="InterPro" id="IPR010819">
    <property type="entry name" value="AGE/CE"/>
</dbReference>
<comment type="similarity">
    <text evidence="1">Belongs to the N-acylglucosamine 2-epimerase family.</text>
</comment>
<dbReference type="GO" id="GO:0005975">
    <property type="term" value="P:carbohydrate metabolic process"/>
    <property type="evidence" value="ECO:0007669"/>
    <property type="project" value="InterPro"/>
</dbReference>
<dbReference type="InterPro" id="IPR005835">
    <property type="entry name" value="NTP_transferase_dom"/>
</dbReference>
<evidence type="ECO:0000259" key="4">
    <source>
        <dbReference type="Pfam" id="PF22640"/>
    </source>
</evidence>
<keyword evidence="2" id="KW-0413">Isomerase</keyword>
<dbReference type="KEGG" id="bgoe:IFJ75_18715"/>
<dbReference type="Pfam" id="PF00483">
    <property type="entry name" value="NTP_transferase"/>
    <property type="match status" value="1"/>
</dbReference>
<dbReference type="GO" id="GO:0009298">
    <property type="term" value="P:GDP-mannose biosynthetic process"/>
    <property type="evidence" value="ECO:0007669"/>
    <property type="project" value="TreeGrafter"/>
</dbReference>
<dbReference type="Gene3D" id="3.90.550.10">
    <property type="entry name" value="Spore Coat Polysaccharide Biosynthesis Protein SpsA, Chain A"/>
    <property type="match status" value="1"/>
</dbReference>
<sequence>MTLYPIIMCGGAGTRLWPASRPSRPKQFIALAGNRSLFQDTVNRVSDLAGDDGKVVVIAGLSHREAIETQLAEIDVSGQILLEPEARDSAAAMAAAALWVQKRDPQGIIVFVASDHYIPDDAAFRSAVTEAASAAAQGRIVTLGVKPTEPSSAYGYIKPEAPGLSAVASFHEKPEPETARAFIEAGYLWNSGNFIVSATTLIEELAAHAPAVLAAASSAFAVENAADPVLALGEGFRNAPKISIDYAVMEPTQRASVLEVDFAWSDLGAWDSIAASGEGGVGVHILEDAERILARAPDGKLVAALGVRDLAIIVEDDAVLVCDLARSQEVKRLVERMKVISPRHLDFQKPGPESLETGARRFADWLRLRALPIWATLGLGADGGFSETLSLDGQAPGGNRRARVQTRQIFVYAQAGAMGWKGPWKPIIASALERLRAAYLRPDGKTRALIGADWSVVDDTAMLYDQAFVLFALAAAKQAGIDDPELEADAVRLREQLLSEAMPNGAMREVDDHPFQSNAHMHLFEASLAWEALSDDPAWSAMADRIAGLAMDVFIDREGGFLREFFNEDWAPADGEDGRLFEPGHQFEWAWLLARYGLLRGDARATAAARALYDNGRKGIGQRPPVALDAMNEDMTIRSHRARLWPQTEWLKSSLILAENSDDGPRAAYLEDAATALRALWLYLTENGVWRDKRFPDGKFLDEPAPASSFYHIIAAFDQLSRTYAALDLGSGHRLTLG</sequence>
<dbReference type="PANTHER" id="PTHR46390:SF1">
    <property type="entry name" value="MANNOSE-1-PHOSPHATE GUANYLYLTRANSFERASE"/>
    <property type="match status" value="1"/>
</dbReference>
<organism evidence="5 6">
    <name type="scientific">Brevundimonas goettingensis</name>
    <dbReference type="NCBI Taxonomy" id="2774190"/>
    <lineage>
        <taxon>Bacteria</taxon>
        <taxon>Pseudomonadati</taxon>
        <taxon>Pseudomonadota</taxon>
        <taxon>Alphaproteobacteria</taxon>
        <taxon>Caulobacterales</taxon>
        <taxon>Caulobacteraceae</taxon>
        <taxon>Brevundimonas</taxon>
    </lineage>
</organism>
<dbReference type="SUPFAM" id="SSF48208">
    <property type="entry name" value="Six-hairpin glycosidases"/>
    <property type="match status" value="1"/>
</dbReference>
<evidence type="ECO:0000256" key="1">
    <source>
        <dbReference type="ARBA" id="ARBA00008558"/>
    </source>
</evidence>
<evidence type="ECO:0000313" key="6">
    <source>
        <dbReference type="Proteomes" id="UP000663918"/>
    </source>
</evidence>
<dbReference type="CDD" id="cd02509">
    <property type="entry name" value="GDP-M1P_Guanylyltransferase"/>
    <property type="match status" value="1"/>
</dbReference>
<dbReference type="InterPro" id="IPR054566">
    <property type="entry name" value="ManC/GMP-like_b-helix"/>
</dbReference>
<keyword evidence="6" id="KW-1185">Reference proteome</keyword>
<evidence type="ECO:0000259" key="3">
    <source>
        <dbReference type="Pfam" id="PF00483"/>
    </source>
</evidence>
<name>A0A975C3I1_9CAUL</name>
<evidence type="ECO:0000313" key="5">
    <source>
        <dbReference type="EMBL" id="QTC91200.1"/>
    </source>
</evidence>
<proteinExistence type="inferred from homology"/>
<evidence type="ECO:0000256" key="2">
    <source>
        <dbReference type="ARBA" id="ARBA00023235"/>
    </source>
</evidence>